<dbReference type="CDD" id="cd06763">
    <property type="entry name" value="PDZ7_PDZD2-PDZ4_hPro-IL-16-like"/>
    <property type="match status" value="1"/>
</dbReference>
<feature type="region of interest" description="Disordered" evidence="1">
    <location>
        <begin position="1076"/>
        <end position="1112"/>
    </location>
</feature>
<feature type="compositionally biased region" description="Polar residues" evidence="1">
    <location>
        <begin position="673"/>
        <end position="682"/>
    </location>
</feature>
<accession>A0AAN9AM35</accession>
<feature type="compositionally biased region" description="Polar residues" evidence="1">
    <location>
        <begin position="801"/>
        <end position="816"/>
    </location>
</feature>
<feature type="compositionally biased region" description="Basic and acidic residues" evidence="1">
    <location>
        <begin position="861"/>
        <end position="879"/>
    </location>
</feature>
<feature type="compositionally biased region" description="Acidic residues" evidence="1">
    <location>
        <begin position="496"/>
        <end position="508"/>
    </location>
</feature>
<dbReference type="AlphaFoldDB" id="A0AAN9AM35"/>
<feature type="compositionally biased region" description="Low complexity" evidence="1">
    <location>
        <begin position="741"/>
        <end position="753"/>
    </location>
</feature>
<keyword evidence="4" id="KW-1185">Reference proteome</keyword>
<feature type="compositionally biased region" description="Polar residues" evidence="1">
    <location>
        <begin position="67"/>
        <end position="78"/>
    </location>
</feature>
<sequence length="1207" mass="129430">TKSSVSVSSFVKSFNRDPEPETTSQPGVTSRKISVGVASSGESGKPINSALLPASERRKSMPAPLSGSLQLTKPNSLSRFRDPPLSSRRASSRSDDFEADSSSDYNSVLKSRHSLASTTSLKSVIASREHQHKEEPHHAAPPTVGKDKEGSGVSGVTFRPRSSLHGNPGDVTSRRANRSSWSPQTNTTETDPHFPKMIFTSSSLHHSDRSGSHSHSSNSSSPRHSAHLESTMKKFDDLLSDKHTFDSEEELPKVSNSVSLDLLKSRNAGRVAASMKASHEPTESPSTPASVPTSDSADEVESYKAAPAVASRNKEIAEPSQRGKVHAKAVGSIPAVDGSKQKEEAESACREDAGTLQSQSSPSKDSHKEETPSEAEVKEEKVAVMQQKPAESSPQNVKQRTKPTVRDDEEEDAGDAYPEADAPAGPPALDIQMTADSYPGQDTEAPPVDISASPASYPKEDAADDLAREMMFQQQASSIVQTVLANAASLLQQEEPQAEEEEDDDDDAPPPIPDEAPPPLPGAPPPPIIMRNNAERLVAPEDMEVLPSQDTRSAKSSPRSSEERTSSAEASPREVTRPTAAEHLELEVAEAVEAETIPANFTLPNEQDLTGKNTDSHKQEESQEPVNDADVMISFDSNPADSLPLSVDTDLLGGGLPGKDRYLENAHGENPPVSDTLSQDSGVQDEDMSEDGLRFSQDDSPTSHGDFSSAMITPDEIPVSILNGNDGKVNVDVVEHVVTKSSPVPSPRASPRVTLSQASSPTSLSLRDITVVTTQDTSVVSSPRASPRDNVQIVHASLTQVSASPRCSSDPQQTEASVPRGGASTTGDRGERKRDNSAANSAAVDNVGKDHVQSVAIDSNNDDKAVSRDRRRKDADRDTIAQPTTRNVSSPRSPSRSPRKSPSPEEEETSEQEDSFSTSDIAEIVSSRKWCILDQSGSMFLHGASNSTVSVTKAMIRQVSSLMPDDLVKAMEAGNKDLDAAKLPKTVELRMVSVRGLNGRPVSVDVTQREDYFVQVTKVHTKNCSVEEGDILMSVDGRSLRNRRPAQVHAQIEGTGPKGAMLTARGVKLPPSVVRQLEERSQDARPKTPDFDSTPTASSPTSSNPNSPTTAVEVSSGVYEVTMTKGVTGVGFCLEGGKASPKGDLPILIKRIFKGGPAEKCGQLKVKDEILAVNGVNFTVMRHYEAWNHLKFLDDGEIHLKIRRGES</sequence>
<feature type="non-terminal residue" evidence="3">
    <location>
        <position position="1"/>
    </location>
</feature>
<feature type="compositionally biased region" description="Low complexity" evidence="1">
    <location>
        <begin position="213"/>
        <end position="223"/>
    </location>
</feature>
<protein>
    <recommendedName>
        <fullName evidence="2">PDZ domain-containing protein</fullName>
    </recommendedName>
</protein>
<feature type="region of interest" description="Disordered" evidence="1">
    <location>
        <begin position="1"/>
        <end position="233"/>
    </location>
</feature>
<dbReference type="Pfam" id="PF00595">
    <property type="entry name" value="PDZ"/>
    <property type="match status" value="1"/>
</dbReference>
<dbReference type="PROSITE" id="PS50106">
    <property type="entry name" value="PDZ"/>
    <property type="match status" value="1"/>
</dbReference>
<feature type="compositionally biased region" description="Polar residues" evidence="1">
    <location>
        <begin position="602"/>
        <end position="613"/>
    </location>
</feature>
<comment type="caution">
    <text evidence="3">The sequence shown here is derived from an EMBL/GenBank/DDBJ whole genome shotgun (WGS) entry which is preliminary data.</text>
</comment>
<feature type="compositionally biased region" description="Basic and acidic residues" evidence="1">
    <location>
        <begin position="364"/>
        <end position="382"/>
    </location>
</feature>
<feature type="compositionally biased region" description="Polar residues" evidence="1">
    <location>
        <begin position="21"/>
        <end position="32"/>
    </location>
</feature>
<gene>
    <name evidence="3" type="ORF">V1264_024466</name>
</gene>
<feature type="domain" description="PDZ" evidence="2">
    <location>
        <begin position="1120"/>
        <end position="1191"/>
    </location>
</feature>
<feature type="region of interest" description="Disordered" evidence="1">
    <location>
        <begin position="801"/>
        <end position="919"/>
    </location>
</feature>
<feature type="compositionally biased region" description="Low complexity" evidence="1">
    <location>
        <begin position="1"/>
        <end position="13"/>
    </location>
</feature>
<feature type="compositionally biased region" description="Polar residues" evidence="1">
    <location>
        <begin position="754"/>
        <end position="763"/>
    </location>
</feature>
<feature type="compositionally biased region" description="Pro residues" evidence="1">
    <location>
        <begin position="509"/>
        <end position="528"/>
    </location>
</feature>
<dbReference type="InterPro" id="IPR036034">
    <property type="entry name" value="PDZ_sf"/>
</dbReference>
<feature type="compositionally biased region" description="Basic and acidic residues" evidence="1">
    <location>
        <begin position="560"/>
        <end position="586"/>
    </location>
</feature>
<reference evidence="3 4" key="1">
    <citation type="submission" date="2024-02" db="EMBL/GenBank/DDBJ databases">
        <title>Chromosome-scale genome assembly of the rough periwinkle Littorina saxatilis.</title>
        <authorList>
            <person name="De Jode A."/>
            <person name="Faria R."/>
            <person name="Formenti G."/>
            <person name="Sims Y."/>
            <person name="Smith T.P."/>
            <person name="Tracey A."/>
            <person name="Wood J.M.D."/>
            <person name="Zagrodzka Z.B."/>
            <person name="Johannesson K."/>
            <person name="Butlin R.K."/>
            <person name="Leder E.H."/>
        </authorList>
    </citation>
    <scope>NUCLEOTIDE SEQUENCE [LARGE SCALE GENOMIC DNA]</scope>
    <source>
        <strain evidence="3">Snail1</strain>
        <tissue evidence="3">Muscle</tissue>
    </source>
</reference>
<evidence type="ECO:0000313" key="3">
    <source>
        <dbReference type="EMBL" id="KAK7089518.1"/>
    </source>
</evidence>
<evidence type="ECO:0000259" key="2">
    <source>
        <dbReference type="PROSITE" id="PS50106"/>
    </source>
</evidence>
<dbReference type="Proteomes" id="UP001374579">
    <property type="component" value="Unassembled WGS sequence"/>
</dbReference>
<feature type="compositionally biased region" description="Polar residues" evidence="1">
    <location>
        <begin position="283"/>
        <end position="295"/>
    </location>
</feature>
<name>A0AAN9AM35_9CAEN</name>
<organism evidence="3 4">
    <name type="scientific">Littorina saxatilis</name>
    <dbReference type="NCBI Taxonomy" id="31220"/>
    <lineage>
        <taxon>Eukaryota</taxon>
        <taxon>Metazoa</taxon>
        <taxon>Spiralia</taxon>
        <taxon>Lophotrochozoa</taxon>
        <taxon>Mollusca</taxon>
        <taxon>Gastropoda</taxon>
        <taxon>Caenogastropoda</taxon>
        <taxon>Littorinimorpha</taxon>
        <taxon>Littorinoidea</taxon>
        <taxon>Littorinidae</taxon>
        <taxon>Littorina</taxon>
    </lineage>
</organism>
<dbReference type="InterPro" id="IPR001478">
    <property type="entry name" value="PDZ"/>
</dbReference>
<dbReference type="SUPFAM" id="SSF50156">
    <property type="entry name" value="PDZ domain-like"/>
    <property type="match status" value="1"/>
</dbReference>
<feature type="compositionally biased region" description="Low complexity" evidence="1">
    <location>
        <begin position="883"/>
        <end position="896"/>
    </location>
</feature>
<feature type="region of interest" description="Disordered" evidence="1">
    <location>
        <begin position="269"/>
        <end position="462"/>
    </location>
</feature>
<dbReference type="PANTHER" id="PTHR11324:SF16">
    <property type="entry name" value="PDZ DOMAIN-CONTAINING PROTEIN 2"/>
    <property type="match status" value="1"/>
</dbReference>
<proteinExistence type="predicted"/>
<dbReference type="EMBL" id="JBAMIC010001386">
    <property type="protein sequence ID" value="KAK7089518.1"/>
    <property type="molecule type" value="Genomic_DNA"/>
</dbReference>
<evidence type="ECO:0000313" key="4">
    <source>
        <dbReference type="Proteomes" id="UP001374579"/>
    </source>
</evidence>
<feature type="compositionally biased region" description="Acidic residues" evidence="1">
    <location>
        <begin position="904"/>
        <end position="914"/>
    </location>
</feature>
<evidence type="ECO:0000256" key="1">
    <source>
        <dbReference type="SAM" id="MobiDB-lite"/>
    </source>
</evidence>
<feature type="compositionally biased region" description="Low complexity" evidence="1">
    <location>
        <begin position="837"/>
        <end position="846"/>
    </location>
</feature>
<feature type="compositionally biased region" description="Basic and acidic residues" evidence="1">
    <location>
        <begin position="1076"/>
        <end position="1090"/>
    </location>
</feature>
<feature type="compositionally biased region" description="Basic and acidic residues" evidence="1">
    <location>
        <begin position="339"/>
        <end position="353"/>
    </location>
</feature>
<dbReference type="Gene3D" id="2.30.42.10">
    <property type="match status" value="1"/>
</dbReference>
<feature type="compositionally biased region" description="Basic and acidic residues" evidence="1">
    <location>
        <begin position="127"/>
        <end position="138"/>
    </location>
</feature>
<feature type="compositionally biased region" description="Polar residues" evidence="1">
    <location>
        <begin position="178"/>
        <end position="189"/>
    </location>
</feature>
<dbReference type="SMART" id="SM00228">
    <property type="entry name" value="PDZ"/>
    <property type="match status" value="2"/>
</dbReference>
<dbReference type="PANTHER" id="PTHR11324">
    <property type="entry name" value="IL16-RELATED"/>
    <property type="match status" value="1"/>
</dbReference>
<feature type="compositionally biased region" description="Low complexity" evidence="1">
    <location>
        <begin position="1091"/>
        <end position="1111"/>
    </location>
</feature>
<feature type="compositionally biased region" description="Basic and acidic residues" evidence="1">
    <location>
        <begin position="658"/>
        <end position="667"/>
    </location>
</feature>
<feature type="compositionally biased region" description="Polar residues" evidence="1">
    <location>
        <begin position="389"/>
        <end position="398"/>
    </location>
</feature>
<feature type="compositionally biased region" description="Polar residues" evidence="1">
    <location>
        <begin position="105"/>
        <end position="122"/>
    </location>
</feature>
<feature type="region of interest" description="Disordered" evidence="1">
    <location>
        <begin position="740"/>
        <end position="763"/>
    </location>
</feature>
<feature type="region of interest" description="Disordered" evidence="1">
    <location>
        <begin position="487"/>
        <end position="711"/>
    </location>
</feature>